<evidence type="ECO:0000259" key="4">
    <source>
        <dbReference type="PROSITE" id="PS50977"/>
    </source>
</evidence>
<keyword evidence="6" id="KW-1185">Reference proteome</keyword>
<evidence type="ECO:0000313" key="5">
    <source>
        <dbReference type="EMBL" id="CAG6390612.1"/>
    </source>
</evidence>
<dbReference type="InterPro" id="IPR001647">
    <property type="entry name" value="HTH_TetR"/>
</dbReference>
<feature type="compositionally biased region" description="Low complexity" evidence="3">
    <location>
        <begin position="67"/>
        <end position="82"/>
    </location>
</feature>
<evidence type="ECO:0000313" key="6">
    <source>
        <dbReference type="Proteomes" id="UP001152519"/>
    </source>
</evidence>
<feature type="domain" description="HTH tetR-type" evidence="4">
    <location>
        <begin position="1"/>
        <end position="37"/>
    </location>
</feature>
<feature type="compositionally biased region" description="Pro residues" evidence="3">
    <location>
        <begin position="110"/>
        <end position="119"/>
    </location>
</feature>
<dbReference type="PROSITE" id="PS50977">
    <property type="entry name" value="HTH_TETR_2"/>
    <property type="match status" value="1"/>
</dbReference>
<sequence>MTAVADAAGVAAGSVYQHFPSKAALPVEVFRHAAARDVELPGQVLHCPGSPESPQTYPLGGPPASAPAPDGALHPALAGGAPYDPGAPRPRAQSRGDWWEAEGVSSRNTRPPPKGSCNG</sequence>
<protein>
    <recommendedName>
        <fullName evidence="4">HTH tetR-type domain-containing protein</fullName>
    </recommendedName>
</protein>
<dbReference type="EMBL" id="CAJSLV010000001">
    <property type="protein sequence ID" value="CAG6390612.1"/>
    <property type="molecule type" value="Genomic_DNA"/>
</dbReference>
<dbReference type="AlphaFoldDB" id="A0A9W4GNJ5"/>
<organism evidence="5 6">
    <name type="scientific">Actinacidiphila cocklensis</name>
    <dbReference type="NCBI Taxonomy" id="887465"/>
    <lineage>
        <taxon>Bacteria</taxon>
        <taxon>Bacillati</taxon>
        <taxon>Actinomycetota</taxon>
        <taxon>Actinomycetes</taxon>
        <taxon>Kitasatosporales</taxon>
        <taxon>Streptomycetaceae</taxon>
        <taxon>Actinacidiphila</taxon>
    </lineage>
</organism>
<evidence type="ECO:0000256" key="2">
    <source>
        <dbReference type="PROSITE-ProRule" id="PRU00335"/>
    </source>
</evidence>
<dbReference type="Pfam" id="PF00440">
    <property type="entry name" value="TetR_N"/>
    <property type="match status" value="1"/>
</dbReference>
<gene>
    <name evidence="5" type="ORF">SCOCK_10080</name>
</gene>
<dbReference type="SUPFAM" id="SSF46689">
    <property type="entry name" value="Homeodomain-like"/>
    <property type="match status" value="1"/>
</dbReference>
<accession>A0A9W4GNJ5</accession>
<reference evidence="5" key="1">
    <citation type="submission" date="2021-05" db="EMBL/GenBank/DDBJ databases">
        <authorList>
            <person name="Arsene-Ploetze F."/>
        </authorList>
    </citation>
    <scope>NUCLEOTIDE SEQUENCE</scope>
    <source>
        <strain evidence="5">DSM 42138</strain>
    </source>
</reference>
<keyword evidence="1 2" id="KW-0238">DNA-binding</keyword>
<evidence type="ECO:0000256" key="3">
    <source>
        <dbReference type="SAM" id="MobiDB-lite"/>
    </source>
</evidence>
<dbReference type="GO" id="GO:0003677">
    <property type="term" value="F:DNA binding"/>
    <property type="evidence" value="ECO:0007669"/>
    <property type="project" value="UniProtKB-UniRule"/>
</dbReference>
<proteinExistence type="predicted"/>
<dbReference type="Gene3D" id="1.10.357.10">
    <property type="entry name" value="Tetracycline Repressor, domain 2"/>
    <property type="match status" value="1"/>
</dbReference>
<dbReference type="Proteomes" id="UP001152519">
    <property type="component" value="Unassembled WGS sequence"/>
</dbReference>
<comment type="caution">
    <text evidence="5">The sequence shown here is derived from an EMBL/GenBank/DDBJ whole genome shotgun (WGS) entry which is preliminary data.</text>
</comment>
<dbReference type="InterPro" id="IPR009057">
    <property type="entry name" value="Homeodomain-like_sf"/>
</dbReference>
<feature type="region of interest" description="Disordered" evidence="3">
    <location>
        <begin position="45"/>
        <end position="119"/>
    </location>
</feature>
<evidence type="ECO:0000256" key="1">
    <source>
        <dbReference type="ARBA" id="ARBA00023125"/>
    </source>
</evidence>
<comment type="caution">
    <text evidence="2">Lacks conserved residue(s) required for the propagation of feature annotation.</text>
</comment>
<name>A0A9W4GNJ5_9ACTN</name>